<feature type="domain" description="Rieske" evidence="8">
    <location>
        <begin position="43"/>
        <end position="149"/>
    </location>
</feature>
<dbReference type="Gene3D" id="3.90.380.10">
    <property type="entry name" value="Naphthalene 1,2-dioxygenase Alpha Subunit, Chain A, domain 1"/>
    <property type="match status" value="1"/>
</dbReference>
<comment type="cofactor">
    <cofactor evidence="1">
        <name>Fe cation</name>
        <dbReference type="ChEBI" id="CHEBI:24875"/>
    </cofactor>
</comment>
<dbReference type="PROSITE" id="PS51296">
    <property type="entry name" value="RIESKE"/>
    <property type="match status" value="1"/>
</dbReference>
<dbReference type="GO" id="GO:0005506">
    <property type="term" value="F:iron ion binding"/>
    <property type="evidence" value="ECO:0007669"/>
    <property type="project" value="InterPro"/>
</dbReference>
<reference evidence="9 10" key="1">
    <citation type="submission" date="2015-04" db="EMBL/GenBank/DDBJ databases">
        <title>Comparative genomics of rhizobia nodulating Arachis hypogaea in China.</title>
        <authorList>
            <person name="Li Y."/>
        </authorList>
    </citation>
    <scope>NUCLEOTIDE SEQUENCE [LARGE SCALE GENOMIC DNA]</scope>
    <source>
        <strain evidence="9 10">CCBAU 51757</strain>
    </source>
</reference>
<keyword evidence="3" id="KW-0479">Metal-binding</keyword>
<dbReference type="PANTHER" id="PTHR43756">
    <property type="entry name" value="CHOLINE MONOOXYGENASE, CHLOROPLASTIC"/>
    <property type="match status" value="1"/>
</dbReference>
<dbReference type="InterPro" id="IPR017941">
    <property type="entry name" value="Rieske_2Fe-2S"/>
</dbReference>
<evidence type="ECO:0000256" key="5">
    <source>
        <dbReference type="ARBA" id="ARBA00023004"/>
    </source>
</evidence>
<dbReference type="PRINTS" id="PR00090">
    <property type="entry name" value="RNGDIOXGNASE"/>
</dbReference>
<dbReference type="InterPro" id="IPR001663">
    <property type="entry name" value="Rng_hydr_dOase-A"/>
</dbReference>
<keyword evidence="7" id="KW-0520">NAD</keyword>
<evidence type="ECO:0000259" key="8">
    <source>
        <dbReference type="PROSITE" id="PS51296"/>
    </source>
</evidence>
<dbReference type="InterPro" id="IPR015881">
    <property type="entry name" value="ARHD_Rieske_2Fe_2S"/>
</dbReference>
<evidence type="ECO:0000256" key="7">
    <source>
        <dbReference type="ARBA" id="ARBA00023027"/>
    </source>
</evidence>
<dbReference type="SUPFAM" id="SSF55961">
    <property type="entry name" value="Bet v1-like"/>
    <property type="match status" value="1"/>
</dbReference>
<evidence type="ECO:0000256" key="6">
    <source>
        <dbReference type="ARBA" id="ARBA00023014"/>
    </source>
</evidence>
<evidence type="ECO:0000313" key="10">
    <source>
        <dbReference type="Proteomes" id="UP000289546"/>
    </source>
</evidence>
<accession>A0A4Q0S6N5</accession>
<dbReference type="GO" id="GO:0016491">
    <property type="term" value="F:oxidoreductase activity"/>
    <property type="evidence" value="ECO:0007669"/>
    <property type="project" value="UniProtKB-KW"/>
</dbReference>
<dbReference type="RefSeq" id="WP_206734111.1">
    <property type="nucleotide sequence ID" value="NZ_LBJQ01000070.1"/>
</dbReference>
<organism evidence="9 10">
    <name type="scientific">Bradyrhizobium nanningense</name>
    <dbReference type="NCBI Taxonomy" id="1325118"/>
    <lineage>
        <taxon>Bacteria</taxon>
        <taxon>Pseudomonadati</taxon>
        <taxon>Pseudomonadota</taxon>
        <taxon>Alphaproteobacteria</taxon>
        <taxon>Hyphomicrobiales</taxon>
        <taxon>Nitrobacteraceae</taxon>
        <taxon>Bradyrhizobium</taxon>
    </lineage>
</organism>
<proteinExistence type="predicted"/>
<keyword evidence="2" id="KW-0001">2Fe-2S</keyword>
<dbReference type="Pfam" id="PF00355">
    <property type="entry name" value="Rieske"/>
    <property type="match status" value="1"/>
</dbReference>
<dbReference type="Pfam" id="PF00848">
    <property type="entry name" value="Ring_hydroxyl_A"/>
    <property type="match status" value="1"/>
</dbReference>
<dbReference type="PROSITE" id="PS00570">
    <property type="entry name" value="RING_HYDROXYL_ALPHA"/>
    <property type="match status" value="1"/>
</dbReference>
<evidence type="ECO:0000256" key="2">
    <source>
        <dbReference type="ARBA" id="ARBA00022714"/>
    </source>
</evidence>
<protein>
    <recommendedName>
        <fullName evidence="8">Rieske domain-containing protein</fullName>
    </recommendedName>
</protein>
<dbReference type="AlphaFoldDB" id="A0A4Q0S6N5"/>
<dbReference type="PANTHER" id="PTHR43756:SF5">
    <property type="entry name" value="CHOLINE MONOOXYGENASE, CHLOROPLASTIC"/>
    <property type="match status" value="1"/>
</dbReference>
<dbReference type="Gene3D" id="2.102.10.10">
    <property type="entry name" value="Rieske [2Fe-2S] iron-sulphur domain"/>
    <property type="match status" value="1"/>
</dbReference>
<evidence type="ECO:0000256" key="1">
    <source>
        <dbReference type="ARBA" id="ARBA00001962"/>
    </source>
</evidence>
<evidence type="ECO:0000256" key="4">
    <source>
        <dbReference type="ARBA" id="ARBA00023002"/>
    </source>
</evidence>
<dbReference type="CDD" id="cd03469">
    <property type="entry name" value="Rieske_RO_Alpha_N"/>
    <property type="match status" value="1"/>
</dbReference>
<dbReference type="Proteomes" id="UP000289546">
    <property type="component" value="Unassembled WGS sequence"/>
</dbReference>
<keyword evidence="10" id="KW-1185">Reference proteome</keyword>
<gene>
    <name evidence="9" type="ORF">XH99_12910</name>
</gene>
<sequence length="414" mass="46567">MIDLKRIRQHLEARVPGYSLPQEFYTDPEIFEFDLEAIHARCWFFVGLESELPVPGSYLATTIGRSPIIVVRDDNGELRAFYNSCRHRGAQICETGYGRKSRLVCPYHQWTYRLDGSLQGAGRMQESFDRKSIHLLPIHVEAVAGTIYVCLAEEPPPFDEFREKVGPMMAPSHLTDVKLAYEATLVERANWKLVLENASECYHCAVGHASLTSSAYPFATRRDIDSWRPVADEFAARMAAAGVATGRAPGEPLNALTGEWWRAHRFPLKAGCNSLTMDGKPSVGKLLCEPEIGWFRWSLNPHAYLHALCDYVVTFSAMPTAAQETVVTWKMFVHKDAQEGVDYTLEGLTTLWAKTNQEDKDLSELNQRGVNGKGYRPGPYSQEAEPMLIRYADWYCAEARTYLDLAMANKAAAA</sequence>
<dbReference type="InterPro" id="IPR036922">
    <property type="entry name" value="Rieske_2Fe-2S_sf"/>
</dbReference>
<evidence type="ECO:0000313" key="9">
    <source>
        <dbReference type="EMBL" id="RXH29723.1"/>
    </source>
</evidence>
<dbReference type="SUPFAM" id="SSF50022">
    <property type="entry name" value="ISP domain"/>
    <property type="match status" value="1"/>
</dbReference>
<comment type="caution">
    <text evidence="9">The sequence shown here is derived from an EMBL/GenBank/DDBJ whole genome shotgun (WGS) entry which is preliminary data.</text>
</comment>
<evidence type="ECO:0000256" key="3">
    <source>
        <dbReference type="ARBA" id="ARBA00022723"/>
    </source>
</evidence>
<keyword evidence="5" id="KW-0408">Iron</keyword>
<keyword evidence="6" id="KW-0411">Iron-sulfur</keyword>
<name>A0A4Q0S6N5_9BRAD</name>
<dbReference type="EMBL" id="LBJQ01000070">
    <property type="protein sequence ID" value="RXH29723.1"/>
    <property type="molecule type" value="Genomic_DNA"/>
</dbReference>
<keyword evidence="4" id="KW-0560">Oxidoreductase</keyword>
<dbReference type="GO" id="GO:0051537">
    <property type="term" value="F:2 iron, 2 sulfur cluster binding"/>
    <property type="evidence" value="ECO:0007669"/>
    <property type="project" value="UniProtKB-KW"/>
</dbReference>
<dbReference type="InterPro" id="IPR015879">
    <property type="entry name" value="Ring_hydroxy_dOase_asu_C_dom"/>
</dbReference>